<comment type="pathway">
    <text evidence="3">Sulfur metabolism; sulfate assimilation.</text>
</comment>
<evidence type="ECO:0000256" key="11">
    <source>
        <dbReference type="ARBA" id="ARBA00022777"/>
    </source>
</evidence>
<dbReference type="InterPro" id="IPR024951">
    <property type="entry name" value="Sulfurylase_cat_dom"/>
</dbReference>
<keyword evidence="13" id="KW-0809">Transit peptide</keyword>
<reference evidence="19" key="1">
    <citation type="submission" date="2016-01" db="EMBL/GenBank/DDBJ databases">
        <title>Reference transcriptome for the parasite Schistocephalus solidus: insights into the molecular evolution of parasitism.</title>
        <authorList>
            <person name="Hebert F.O."/>
            <person name="Grambauer S."/>
            <person name="Barber I."/>
            <person name="Landry C.R."/>
            <person name="Aubin-Horth N."/>
        </authorList>
    </citation>
    <scope>NUCLEOTIDE SEQUENCE</scope>
</reference>
<comment type="similarity">
    <text evidence="14">Belongs to the sulfate adenylyltransferase family.</text>
</comment>
<dbReference type="GO" id="GO:0005524">
    <property type="term" value="F:ATP binding"/>
    <property type="evidence" value="ECO:0007669"/>
    <property type="project" value="UniProtKB-KW"/>
</dbReference>
<keyword evidence="10" id="KW-0547">Nucleotide-binding</keyword>
<name>A0A0V0J1I0_SCHSO</name>
<accession>A0A0V0J1I0</accession>
<dbReference type="SUPFAM" id="SSF88697">
    <property type="entry name" value="PUA domain-like"/>
    <property type="match status" value="1"/>
</dbReference>
<gene>
    <name evidence="19" type="primary">PAPS2</name>
    <name evidence="19" type="ORF">TR153609</name>
</gene>
<dbReference type="NCBIfam" id="TIGR00455">
    <property type="entry name" value="apsK"/>
    <property type="match status" value="1"/>
</dbReference>
<dbReference type="InterPro" id="IPR014729">
    <property type="entry name" value="Rossmann-like_a/b/a_fold"/>
</dbReference>
<feature type="domain" description="Sulphate adenylyltransferase catalytic" evidence="17">
    <location>
        <begin position="384"/>
        <end position="607"/>
    </location>
</feature>
<dbReference type="GO" id="GO:0004781">
    <property type="term" value="F:sulfate adenylyltransferase (ATP) activity"/>
    <property type="evidence" value="ECO:0007669"/>
    <property type="project" value="UniProtKB-EC"/>
</dbReference>
<comment type="similarity">
    <text evidence="5">In the C-terminal section; belongs to the sulfate adenylyltransferase family.</text>
</comment>
<evidence type="ECO:0000256" key="14">
    <source>
        <dbReference type="ARBA" id="ARBA00037980"/>
    </source>
</evidence>
<dbReference type="Pfam" id="PF01747">
    <property type="entry name" value="ATP-sulfurylase"/>
    <property type="match status" value="1"/>
</dbReference>
<evidence type="ECO:0000256" key="2">
    <source>
        <dbReference type="ARBA" id="ARBA00005048"/>
    </source>
</evidence>
<dbReference type="InterPro" id="IPR059117">
    <property type="entry name" value="APS_kinase_dom"/>
</dbReference>
<organism evidence="19">
    <name type="scientific">Schistocephalus solidus</name>
    <name type="common">Tapeworm</name>
    <dbReference type="NCBI Taxonomy" id="70667"/>
    <lineage>
        <taxon>Eukaryota</taxon>
        <taxon>Metazoa</taxon>
        <taxon>Spiralia</taxon>
        <taxon>Lophotrochozoa</taxon>
        <taxon>Platyhelminthes</taxon>
        <taxon>Cestoda</taxon>
        <taxon>Eucestoda</taxon>
        <taxon>Diphyllobothriidea</taxon>
        <taxon>Diphyllobothriidae</taxon>
        <taxon>Schistocephalus</taxon>
    </lineage>
</organism>
<dbReference type="NCBIfam" id="TIGR00339">
    <property type="entry name" value="sopT"/>
    <property type="match status" value="1"/>
</dbReference>
<comment type="catalytic activity">
    <reaction evidence="15">
        <text>sulfate + ATP + H(+) = adenosine 5'-phosphosulfate + diphosphate</text>
        <dbReference type="Rhea" id="RHEA:18133"/>
        <dbReference type="ChEBI" id="CHEBI:15378"/>
        <dbReference type="ChEBI" id="CHEBI:16189"/>
        <dbReference type="ChEBI" id="CHEBI:30616"/>
        <dbReference type="ChEBI" id="CHEBI:33019"/>
        <dbReference type="ChEBI" id="CHEBI:58243"/>
        <dbReference type="EC" id="2.7.7.4"/>
    </reaction>
</comment>
<dbReference type="GO" id="GO:0000103">
    <property type="term" value="P:sulfate assimilation"/>
    <property type="evidence" value="ECO:0007669"/>
    <property type="project" value="UniProtKB-UniPathway"/>
</dbReference>
<evidence type="ECO:0000256" key="7">
    <source>
        <dbReference type="ARBA" id="ARBA00022640"/>
    </source>
</evidence>
<dbReference type="Gene3D" id="3.40.50.300">
    <property type="entry name" value="P-loop containing nucleotide triphosphate hydrolases"/>
    <property type="match status" value="1"/>
</dbReference>
<comment type="similarity">
    <text evidence="4">In the N-terminal section; belongs to the APS kinase family.</text>
</comment>
<comment type="subcellular location">
    <subcellularLocation>
        <location evidence="1">Plastid</location>
        <location evidence="1">Chloroplast</location>
    </subcellularLocation>
</comment>
<evidence type="ECO:0000313" key="19">
    <source>
        <dbReference type="EMBL" id="JAP59628.1"/>
    </source>
</evidence>
<feature type="domain" description="ATP-sulfurylase PUA-like" evidence="18">
    <location>
        <begin position="220"/>
        <end position="374"/>
    </location>
</feature>
<dbReference type="CDD" id="cd02027">
    <property type="entry name" value="APSK"/>
    <property type="match status" value="1"/>
</dbReference>
<dbReference type="PANTHER" id="PTHR11055">
    <property type="entry name" value="BIFUNCTIONAL 3'-PHOSPHOADENOSINE 5'-PHOSPHOSULFATE SYNTHASE"/>
    <property type="match status" value="1"/>
</dbReference>
<dbReference type="SUPFAM" id="SSF52540">
    <property type="entry name" value="P-loop containing nucleoside triphosphate hydrolases"/>
    <property type="match status" value="1"/>
</dbReference>
<dbReference type="HAMAP" id="MF_00065">
    <property type="entry name" value="Adenylyl_sulf_kinase"/>
    <property type="match status" value="1"/>
</dbReference>
<dbReference type="Pfam" id="PF01583">
    <property type="entry name" value="APS_kinase"/>
    <property type="match status" value="1"/>
</dbReference>
<dbReference type="FunFam" id="3.10.400.10:FF:000002">
    <property type="entry name" value="ATP sulfurylase 2"/>
    <property type="match status" value="1"/>
</dbReference>
<keyword evidence="11" id="KW-0418">Kinase</keyword>
<keyword evidence="9" id="KW-0548">Nucleotidyltransferase</keyword>
<evidence type="ECO:0000256" key="13">
    <source>
        <dbReference type="ARBA" id="ARBA00022946"/>
    </source>
</evidence>
<dbReference type="AlphaFoldDB" id="A0A0V0J1I0"/>
<dbReference type="SUPFAM" id="SSF52374">
    <property type="entry name" value="Nucleotidylyl transferase"/>
    <property type="match status" value="1"/>
</dbReference>
<evidence type="ECO:0000256" key="4">
    <source>
        <dbReference type="ARBA" id="ARBA00007268"/>
    </source>
</evidence>
<evidence type="ECO:0000256" key="15">
    <source>
        <dbReference type="ARBA" id="ARBA00049370"/>
    </source>
</evidence>
<dbReference type="Gene3D" id="3.40.50.620">
    <property type="entry name" value="HUPs"/>
    <property type="match status" value="1"/>
</dbReference>
<evidence type="ECO:0000256" key="10">
    <source>
        <dbReference type="ARBA" id="ARBA00022741"/>
    </source>
</evidence>
<dbReference type="PANTHER" id="PTHR11055:SF1">
    <property type="entry name" value="PAPS SYNTHETASE, ISOFORM D"/>
    <property type="match status" value="1"/>
</dbReference>
<dbReference type="InterPro" id="IPR025980">
    <property type="entry name" value="ATP-Sase_PUA-like_dom"/>
</dbReference>
<evidence type="ECO:0000256" key="12">
    <source>
        <dbReference type="ARBA" id="ARBA00022840"/>
    </source>
</evidence>
<dbReference type="Pfam" id="PF14306">
    <property type="entry name" value="PUA_2"/>
    <property type="match status" value="1"/>
</dbReference>
<dbReference type="FunFam" id="3.40.50.620:FF:000006">
    <property type="entry name" value="bifunctional 3'-phosphoadenosine 5'-phosphosulfate synthase 1"/>
    <property type="match status" value="1"/>
</dbReference>
<evidence type="ECO:0000256" key="8">
    <source>
        <dbReference type="ARBA" id="ARBA00022679"/>
    </source>
</evidence>
<evidence type="ECO:0000259" key="16">
    <source>
        <dbReference type="Pfam" id="PF01583"/>
    </source>
</evidence>
<dbReference type="NCBIfam" id="NF003013">
    <property type="entry name" value="PRK03846.1"/>
    <property type="match status" value="1"/>
</dbReference>
<dbReference type="InterPro" id="IPR015947">
    <property type="entry name" value="PUA-like_sf"/>
</dbReference>
<protein>
    <submittedName>
        <fullName evidence="19">Bifunctional 3'-phosphoadenosine 5'-phosphosulfate synthase 2</fullName>
    </submittedName>
</protein>
<dbReference type="Gene3D" id="3.10.400.10">
    <property type="entry name" value="Sulfate adenylyltransferase"/>
    <property type="match status" value="1"/>
</dbReference>
<dbReference type="CDD" id="cd00517">
    <property type="entry name" value="ATPS"/>
    <property type="match status" value="1"/>
</dbReference>
<evidence type="ECO:0000256" key="1">
    <source>
        <dbReference type="ARBA" id="ARBA00004229"/>
    </source>
</evidence>
<feature type="domain" description="APS kinase" evidence="16">
    <location>
        <begin position="35"/>
        <end position="186"/>
    </location>
</feature>
<evidence type="ECO:0000259" key="18">
    <source>
        <dbReference type="Pfam" id="PF14306"/>
    </source>
</evidence>
<evidence type="ECO:0000256" key="3">
    <source>
        <dbReference type="ARBA" id="ARBA00005050"/>
    </source>
</evidence>
<evidence type="ECO:0000259" key="17">
    <source>
        <dbReference type="Pfam" id="PF01747"/>
    </source>
</evidence>
<keyword evidence="12" id="KW-0067">ATP-binding</keyword>
<evidence type="ECO:0000256" key="9">
    <source>
        <dbReference type="ARBA" id="ARBA00022695"/>
    </source>
</evidence>
<proteinExistence type="inferred from homology"/>
<dbReference type="InterPro" id="IPR002891">
    <property type="entry name" value="APS"/>
</dbReference>
<comment type="pathway">
    <text evidence="2">Sulfur metabolism; hydrogen sulfide biosynthesis; sulfite from sulfate: step 1/3.</text>
</comment>
<dbReference type="EMBL" id="GEEE01003597">
    <property type="protein sequence ID" value="JAP59628.1"/>
    <property type="molecule type" value="Transcribed_RNA"/>
</dbReference>
<dbReference type="GO" id="GO:0050428">
    <property type="term" value="P:3'-phosphoadenosine 5'-phosphosulfate biosynthetic process"/>
    <property type="evidence" value="ECO:0007669"/>
    <property type="project" value="TreeGrafter"/>
</dbReference>
<evidence type="ECO:0000256" key="6">
    <source>
        <dbReference type="ARBA" id="ARBA00022528"/>
    </source>
</evidence>
<keyword evidence="8" id="KW-0808">Transferase</keyword>
<dbReference type="GO" id="GO:0004020">
    <property type="term" value="F:adenylylsulfate kinase activity"/>
    <property type="evidence" value="ECO:0007669"/>
    <property type="project" value="InterPro"/>
</dbReference>
<evidence type="ECO:0000256" key="5">
    <source>
        <dbReference type="ARBA" id="ARBA00009290"/>
    </source>
</evidence>
<keyword evidence="7" id="KW-0934">Plastid</keyword>
<keyword evidence="6" id="KW-0150">Chloroplast</keyword>
<dbReference type="InterPro" id="IPR027417">
    <property type="entry name" value="P-loop_NTPase"/>
</dbReference>
<dbReference type="InterPro" id="IPR002650">
    <property type="entry name" value="Sulphate_adenylyltransferase"/>
</dbReference>
<dbReference type="UniPathway" id="UPA00097"/>
<sequence length="618" mass="68795">MDQAISHVENLREHSHHVTREDRGQNYGFKRKFCGCTVWFTGLSGAGKSTLAFALEQRLVSMGLPAYTLDGDNIRLGLNRDLSFSSEDRQENIRRVAEVARLFADSGACVFTSFISPFIKDRQFARQLHQSSGLTFFEIFLSTPLEACESRDTKGLYAKARSGLIKDFTGIDSAYEAPVNAELTLDTSSLSVDECVDRVLGLLINNDIIPHTWAGMHTGGHGNLFIPPSRRSAIAEEAQSLPRLQLSDIDLQWVQVLSEGWATPLTGFMREEEYLQVLFFGGLSCSRTQVLNLSIPIVLTVSEDDKIRLSDSPALALYHGDCLIAVLRSPEFYAHRKVERCSRIFGICDTGHPVIKMIMESGDWLVGGDLEVFDRITWNDGLDEFRLTPRELRARFKQLQADCVFAFQLRNPVHNGHALLMSETHRRLAQERGFKKPLLLLHPLGGWTKADDVPLHVRMQQHVACLQDGVLDPKATVVAIFPSPMLYAGPREVQWHARCRLVAGANFYIVGRDPAGLPHPSIPGVDLYDPSHGAKVLSLAPGLPGLEIIPFTVAAYNKRTGRMELFDSNRAGDFLFISGTKMRTLAREGRTPPDGFMAPAAWAVLANYYQSQSRAPDS</sequence>